<sequence>MIKALPLLDKNVLVPRSREQAKSFSKLVEEYGGIPVEIPLIAFRPLEKNQYFDACLSRLERYDWIIFTSNTTVETFFSFVKAEAKLPKIAVIGKRTEAALKEKAVPVEFVPSVYVAETFVEEFNPYVHEGSRVLLPKGNLARDYIGLSLAKAGAEVDEVVIYENYLPEESRRKLAEALSRRQLDILTFTSPSTVDHLMAVVRENGLLEQLNGCIIGCIGPVTEKRLREYGLPIHASPKQYTVKEMLKSLAEFLEEQGPSLTDAIGQKKRSSDHN</sequence>
<evidence type="ECO:0000256" key="7">
    <source>
        <dbReference type="ARBA" id="ARBA00040167"/>
    </source>
</evidence>
<dbReference type="PANTHER" id="PTHR38042">
    <property type="entry name" value="UROPORPHYRINOGEN-III SYNTHASE, CHLOROPLASTIC"/>
    <property type="match status" value="1"/>
</dbReference>
<evidence type="ECO:0000313" key="11">
    <source>
        <dbReference type="EMBL" id="MBL4951214.1"/>
    </source>
</evidence>
<evidence type="ECO:0000256" key="3">
    <source>
        <dbReference type="ARBA" id="ARBA00013109"/>
    </source>
</evidence>
<comment type="function">
    <text evidence="6 9">Catalyzes cyclization of the linear tetrapyrrole, hydroxymethylbilane, to the macrocyclic uroporphyrinogen III.</text>
</comment>
<evidence type="ECO:0000256" key="9">
    <source>
        <dbReference type="RuleBase" id="RU366031"/>
    </source>
</evidence>
<gene>
    <name evidence="11" type="ORF">JK635_03030</name>
</gene>
<evidence type="ECO:0000256" key="5">
    <source>
        <dbReference type="ARBA" id="ARBA00023244"/>
    </source>
</evidence>
<dbReference type="CDD" id="cd06578">
    <property type="entry name" value="HemD"/>
    <property type="match status" value="1"/>
</dbReference>
<dbReference type="Pfam" id="PF02602">
    <property type="entry name" value="HEM4"/>
    <property type="match status" value="1"/>
</dbReference>
<dbReference type="InterPro" id="IPR036108">
    <property type="entry name" value="4pyrrol_syn_uPrphyn_synt_sf"/>
</dbReference>
<evidence type="ECO:0000256" key="8">
    <source>
        <dbReference type="ARBA" id="ARBA00048617"/>
    </source>
</evidence>
<dbReference type="RefSeq" id="WP_202652255.1">
    <property type="nucleotide sequence ID" value="NZ_JAESWB010000025.1"/>
</dbReference>
<accession>A0ABS1TJK0</accession>
<protein>
    <recommendedName>
        <fullName evidence="7 9">Uroporphyrinogen-III synthase</fullName>
        <ecNumber evidence="3 9">4.2.1.75</ecNumber>
    </recommendedName>
</protein>
<evidence type="ECO:0000259" key="10">
    <source>
        <dbReference type="Pfam" id="PF02602"/>
    </source>
</evidence>
<dbReference type="EMBL" id="JAESWB010000025">
    <property type="protein sequence ID" value="MBL4951214.1"/>
    <property type="molecule type" value="Genomic_DNA"/>
</dbReference>
<evidence type="ECO:0000256" key="4">
    <source>
        <dbReference type="ARBA" id="ARBA00023239"/>
    </source>
</evidence>
<dbReference type="InterPro" id="IPR039793">
    <property type="entry name" value="UROS/Hem4"/>
</dbReference>
<dbReference type="SUPFAM" id="SSF69618">
    <property type="entry name" value="HemD-like"/>
    <property type="match status" value="1"/>
</dbReference>
<keyword evidence="4 9" id="KW-0456">Lyase</keyword>
<proteinExistence type="inferred from homology"/>
<reference evidence="11 12" key="1">
    <citation type="submission" date="2021-01" db="EMBL/GenBank/DDBJ databases">
        <title>Genome public.</title>
        <authorList>
            <person name="Liu C."/>
            <person name="Sun Q."/>
        </authorList>
    </citation>
    <scope>NUCLEOTIDE SEQUENCE [LARGE SCALE GENOMIC DNA]</scope>
    <source>
        <strain evidence="11 12">YIM B02564</strain>
    </source>
</reference>
<feature type="domain" description="Tetrapyrrole biosynthesis uroporphyrinogen III synthase" evidence="10">
    <location>
        <begin position="23"/>
        <end position="246"/>
    </location>
</feature>
<evidence type="ECO:0000313" key="12">
    <source>
        <dbReference type="Proteomes" id="UP000623967"/>
    </source>
</evidence>
<comment type="pathway">
    <text evidence="1 9">Porphyrin-containing compound metabolism; protoporphyrin-IX biosynthesis; coproporphyrinogen-III from 5-aminolevulinate: step 3/4.</text>
</comment>
<dbReference type="EC" id="4.2.1.75" evidence="3 9"/>
<dbReference type="Proteomes" id="UP000623967">
    <property type="component" value="Unassembled WGS sequence"/>
</dbReference>
<comment type="similarity">
    <text evidence="2 9">Belongs to the uroporphyrinogen-III synthase family.</text>
</comment>
<name>A0ABS1TJK0_9BACI</name>
<dbReference type="PANTHER" id="PTHR38042:SF1">
    <property type="entry name" value="UROPORPHYRINOGEN-III SYNTHASE, CHLOROPLASTIC"/>
    <property type="match status" value="1"/>
</dbReference>
<keyword evidence="5 9" id="KW-0627">Porphyrin biosynthesis</keyword>
<comment type="caution">
    <text evidence="11">The sequence shown here is derived from an EMBL/GenBank/DDBJ whole genome shotgun (WGS) entry which is preliminary data.</text>
</comment>
<dbReference type="Gene3D" id="3.40.50.10090">
    <property type="match status" value="2"/>
</dbReference>
<keyword evidence="12" id="KW-1185">Reference proteome</keyword>
<evidence type="ECO:0000256" key="6">
    <source>
        <dbReference type="ARBA" id="ARBA00037589"/>
    </source>
</evidence>
<dbReference type="InterPro" id="IPR003754">
    <property type="entry name" value="4pyrrol_synth_uPrphyn_synth"/>
</dbReference>
<organism evidence="11 12">
    <name type="scientific">Neobacillus paridis</name>
    <dbReference type="NCBI Taxonomy" id="2803862"/>
    <lineage>
        <taxon>Bacteria</taxon>
        <taxon>Bacillati</taxon>
        <taxon>Bacillota</taxon>
        <taxon>Bacilli</taxon>
        <taxon>Bacillales</taxon>
        <taxon>Bacillaceae</taxon>
        <taxon>Neobacillus</taxon>
    </lineage>
</organism>
<evidence type="ECO:0000256" key="1">
    <source>
        <dbReference type="ARBA" id="ARBA00004772"/>
    </source>
</evidence>
<comment type="catalytic activity">
    <reaction evidence="8 9">
        <text>hydroxymethylbilane = uroporphyrinogen III + H2O</text>
        <dbReference type="Rhea" id="RHEA:18965"/>
        <dbReference type="ChEBI" id="CHEBI:15377"/>
        <dbReference type="ChEBI" id="CHEBI:57308"/>
        <dbReference type="ChEBI" id="CHEBI:57845"/>
        <dbReference type="EC" id="4.2.1.75"/>
    </reaction>
</comment>
<evidence type="ECO:0000256" key="2">
    <source>
        <dbReference type="ARBA" id="ARBA00008133"/>
    </source>
</evidence>